<feature type="binding site" evidence="22">
    <location>
        <position position="759"/>
    </location>
    <ligand>
        <name>ATP</name>
        <dbReference type="ChEBI" id="CHEBI:30616"/>
    </ligand>
</feature>
<dbReference type="AlphaFoldDB" id="A0AB32WTQ5"/>
<dbReference type="Gene3D" id="3.80.10.10">
    <property type="entry name" value="Ribonuclease Inhibitor"/>
    <property type="match status" value="2"/>
</dbReference>
<keyword evidence="10 24" id="KW-0812">Transmembrane</keyword>
<dbReference type="FunFam" id="3.30.200.20:FF:000432">
    <property type="entry name" value="LRR receptor-like serine/threonine-protein kinase EFR"/>
    <property type="match status" value="1"/>
</dbReference>
<dbReference type="FunFam" id="1.10.510.10:FF:000358">
    <property type="entry name" value="Putative leucine-rich repeat receptor-like serine/threonine-protein kinase"/>
    <property type="match status" value="1"/>
</dbReference>
<evidence type="ECO:0000256" key="1">
    <source>
        <dbReference type="ARBA" id="ARBA00004162"/>
    </source>
</evidence>
<dbReference type="FunFam" id="3.80.10.10:FF:000288">
    <property type="entry name" value="LRR receptor-like serine/threonine-protein kinase EFR"/>
    <property type="match status" value="1"/>
</dbReference>
<evidence type="ECO:0000256" key="15">
    <source>
        <dbReference type="ARBA" id="ARBA00022840"/>
    </source>
</evidence>
<evidence type="ECO:0000256" key="24">
    <source>
        <dbReference type="SAM" id="Phobius"/>
    </source>
</evidence>
<evidence type="ECO:0000256" key="21">
    <source>
        <dbReference type="ARBA" id="ARBA00048679"/>
    </source>
</evidence>
<evidence type="ECO:0000256" key="9">
    <source>
        <dbReference type="ARBA" id="ARBA00022679"/>
    </source>
</evidence>
<evidence type="ECO:0000256" key="5">
    <source>
        <dbReference type="ARBA" id="ARBA00022475"/>
    </source>
</evidence>
<keyword evidence="14" id="KW-0418">Kinase</keyword>
<name>A0AB32WTQ5_THECC</name>
<evidence type="ECO:0000256" key="7">
    <source>
        <dbReference type="ARBA" id="ARBA00022553"/>
    </source>
</evidence>
<evidence type="ECO:0000256" key="20">
    <source>
        <dbReference type="ARBA" id="ARBA00047899"/>
    </source>
</evidence>
<comment type="similarity">
    <text evidence="3">Belongs to the protein kinase superfamily. Ser/Thr protein kinase family.</text>
</comment>
<dbReference type="SUPFAM" id="SSF52058">
    <property type="entry name" value="L domain-like"/>
    <property type="match status" value="2"/>
</dbReference>
<dbReference type="SMART" id="SM00220">
    <property type="entry name" value="S_TKc"/>
    <property type="match status" value="1"/>
</dbReference>
<evidence type="ECO:0000256" key="16">
    <source>
        <dbReference type="ARBA" id="ARBA00022989"/>
    </source>
</evidence>
<evidence type="ECO:0000256" key="22">
    <source>
        <dbReference type="PROSITE-ProRule" id="PRU10141"/>
    </source>
</evidence>
<dbReference type="GO" id="GO:0005524">
    <property type="term" value="F:ATP binding"/>
    <property type="evidence" value="ECO:0007669"/>
    <property type="project" value="UniProtKB-UniRule"/>
</dbReference>
<evidence type="ECO:0000313" key="27">
    <source>
        <dbReference type="RefSeq" id="XP_017983012.1"/>
    </source>
</evidence>
<evidence type="ECO:0000256" key="14">
    <source>
        <dbReference type="ARBA" id="ARBA00022777"/>
    </source>
</evidence>
<dbReference type="Gramene" id="Tc09v2_t025420.1">
    <property type="protein sequence ID" value="Tc09v2_p025420.1"/>
    <property type="gene ID" value="Tc09v2_g025420"/>
</dbReference>
<dbReference type="SUPFAM" id="SSF56112">
    <property type="entry name" value="Protein kinase-like (PK-like)"/>
    <property type="match status" value="1"/>
</dbReference>
<dbReference type="Gene3D" id="3.30.200.20">
    <property type="entry name" value="Phosphorylase Kinase, domain 1"/>
    <property type="match status" value="1"/>
</dbReference>
<keyword evidence="9" id="KW-0808">Transferase</keyword>
<keyword evidence="7" id="KW-0597">Phosphoprotein</keyword>
<evidence type="ECO:0000256" key="3">
    <source>
        <dbReference type="ARBA" id="ARBA00008684"/>
    </source>
</evidence>
<keyword evidence="18" id="KW-0675">Receptor</keyword>
<keyword evidence="16 24" id="KW-1133">Transmembrane helix</keyword>
<keyword evidence="5" id="KW-1003">Cell membrane</keyword>
<reference evidence="27" key="2">
    <citation type="submission" date="2025-08" db="UniProtKB">
        <authorList>
            <consortium name="RefSeq"/>
        </authorList>
    </citation>
    <scope>IDENTIFICATION</scope>
</reference>
<feature type="region of interest" description="Disordered" evidence="23">
    <location>
        <begin position="985"/>
        <end position="1005"/>
    </location>
</feature>
<sequence length="1056" mass="115761">MAVSCLPVSMRIGSTLFSFSRVAILQWWICLLLAGSFPSSTNGITITSFREYERDRQALLAIKSQIHDPLGVTSSWNNSVSLCRWRGVTCGRKNQRVTQLDLKNQNLRGSLSPYIGNLSFLRFIDLRHNLLSGGIPPEIGRLSRLKILMLRNNSFGGTLPANLSRCSKLVHLVAGQNSLVGNIPAEFGNLLKLEKLGIDTNFLTGQLPVSLGNLSSLRLLNVGVNRLQGRLPDTLGQLQRLVNLTLDQNNFFGLLPPPIYNISSIEMFSLPSNQFHGSLPDDLGFTLVNVKKIYIGINNFSGTLPESLSNASKLEELDVSDNFFTGKVSIDFSRINMTWVNMESNNLGSGLVGDLDFVTSLTNCSNLDTLSLADNQFGGMLPNSLTNLSTMITVIHLGTNRVTGTIPSGIANLVNIISIGLEENRLTGPMPHAIGKLKNLQGLTLGENKLSGRIPTSFGNLTRLNVLALYYNELEGGIPPGLGNCQNLVRMVLSGNRLTGVVPPSIFSITTLSTSLELSNNLLRGSLPSEVGNLKNILNLDLSGNQLSGQVPSALGGCTSLENLNLGNNNFYGSIPDSLSSLRSIALLDLSHNNFSGQIPEYLENLSYLKYLNLSYNHFEGKVPSKGVFSNATSTSLIGNDKLCGGIAELHLPLCHFNEQKKSRTSHSLKIILIVCGVLGFLSLSFSLLFYWLRNNREVLSEPSSVFPLRTSIPRISYQQLLKATNRFSPANLIGQGSFGSVYRGMFNQNQEQKVIAVKVMNLQETRASKSFIAECKTLGHLKHRNLVKIISACSSVDFQGNAFKALVYEFMPNGSLEGWLHPPTEADSLAHREPKILNFLQRLNIAIDVACALDYLHHHCQVPVFHCDLKPSNILLDHDMVAHLGDFGLARFFPKSTNKFSGYSTSTLDLKGTVGYAAPAEYGIGTEATTSGDMYSFGILLLEMYTSKRPTDDMFKDGLTLHHFAKLASPDQLHGSVDPLLLAGDNEEENASSSRNPSRAHKRETKMKECLISILRVGIACSVESPKDRMDIVDAAKELHFIRDKFLGARIRTQS</sequence>
<evidence type="ECO:0000256" key="17">
    <source>
        <dbReference type="ARBA" id="ARBA00023136"/>
    </source>
</evidence>
<dbReference type="InterPro" id="IPR032675">
    <property type="entry name" value="LRR_dom_sf"/>
</dbReference>
<keyword evidence="11" id="KW-0732">Signal</keyword>
<feature type="transmembrane region" description="Helical" evidence="24">
    <location>
        <begin position="671"/>
        <end position="693"/>
    </location>
</feature>
<accession>A0AB32WTQ5</accession>
<keyword evidence="19" id="KW-0325">Glycoprotein</keyword>
<evidence type="ECO:0000256" key="23">
    <source>
        <dbReference type="SAM" id="MobiDB-lite"/>
    </source>
</evidence>
<evidence type="ECO:0000256" key="10">
    <source>
        <dbReference type="ARBA" id="ARBA00022692"/>
    </source>
</evidence>
<organism evidence="26 27">
    <name type="scientific">Theobroma cacao</name>
    <name type="common">Cacao</name>
    <name type="synonym">Cocoa</name>
    <dbReference type="NCBI Taxonomy" id="3641"/>
    <lineage>
        <taxon>Eukaryota</taxon>
        <taxon>Viridiplantae</taxon>
        <taxon>Streptophyta</taxon>
        <taxon>Embryophyta</taxon>
        <taxon>Tracheophyta</taxon>
        <taxon>Spermatophyta</taxon>
        <taxon>Magnoliopsida</taxon>
        <taxon>eudicotyledons</taxon>
        <taxon>Gunneridae</taxon>
        <taxon>Pentapetalae</taxon>
        <taxon>rosids</taxon>
        <taxon>malvids</taxon>
        <taxon>Malvales</taxon>
        <taxon>Malvaceae</taxon>
        <taxon>Byttnerioideae</taxon>
        <taxon>Theobroma</taxon>
    </lineage>
</organism>
<dbReference type="InterPro" id="IPR003591">
    <property type="entry name" value="Leu-rich_rpt_typical-subtyp"/>
</dbReference>
<keyword evidence="12" id="KW-0677">Repeat</keyword>
<protein>
    <recommendedName>
        <fullName evidence="4">non-specific serine/threonine protein kinase</fullName>
        <ecNumber evidence="4">2.7.11.1</ecNumber>
    </recommendedName>
</protein>
<dbReference type="InterPro" id="IPR051809">
    <property type="entry name" value="Plant_receptor-like_S/T_kinase"/>
</dbReference>
<evidence type="ECO:0000256" key="19">
    <source>
        <dbReference type="ARBA" id="ARBA00023180"/>
    </source>
</evidence>
<dbReference type="GO" id="GO:0004674">
    <property type="term" value="F:protein serine/threonine kinase activity"/>
    <property type="evidence" value="ECO:0007669"/>
    <property type="project" value="UniProtKB-KW"/>
</dbReference>
<dbReference type="PANTHER" id="PTHR27008:SF610">
    <property type="entry name" value="SERINE-THREONINE_TYROSINE-PROTEIN KINASE CATALYTIC DOMAIN-CONTAINING PROTEIN"/>
    <property type="match status" value="1"/>
</dbReference>
<dbReference type="FunFam" id="3.80.10.10:FF:000095">
    <property type="entry name" value="LRR receptor-like serine/threonine-protein kinase GSO1"/>
    <property type="match status" value="1"/>
</dbReference>
<dbReference type="InterPro" id="IPR008271">
    <property type="entry name" value="Ser/Thr_kinase_AS"/>
</dbReference>
<dbReference type="GeneID" id="18590515"/>
<dbReference type="Gene3D" id="1.10.510.10">
    <property type="entry name" value="Transferase(Phosphotransferase) domain 1"/>
    <property type="match status" value="1"/>
</dbReference>
<dbReference type="Pfam" id="PF08263">
    <property type="entry name" value="LRRNT_2"/>
    <property type="match status" value="1"/>
</dbReference>
<evidence type="ECO:0000256" key="13">
    <source>
        <dbReference type="ARBA" id="ARBA00022741"/>
    </source>
</evidence>
<reference evidence="26" key="1">
    <citation type="journal article" date="1997" name="Nucleic Acids Res.">
        <title>tRNAscan-SE: a program for improved detection of transfer RNA genes in genomic sequence.</title>
        <authorList>
            <person name="Lowe T.M."/>
            <person name="Eddy S.R."/>
        </authorList>
    </citation>
    <scope>NUCLEOTIDE SEQUENCE [LARGE SCALE GENOMIC DNA]</scope>
    <source>
        <strain evidence="26">r\B97-61/B2</strain>
    </source>
</reference>
<dbReference type="PROSITE" id="PS50011">
    <property type="entry name" value="PROTEIN_KINASE_DOM"/>
    <property type="match status" value="1"/>
</dbReference>
<comment type="catalytic activity">
    <reaction evidence="21">
        <text>L-seryl-[protein] + ATP = O-phospho-L-seryl-[protein] + ADP + H(+)</text>
        <dbReference type="Rhea" id="RHEA:17989"/>
        <dbReference type="Rhea" id="RHEA-COMP:9863"/>
        <dbReference type="Rhea" id="RHEA-COMP:11604"/>
        <dbReference type="ChEBI" id="CHEBI:15378"/>
        <dbReference type="ChEBI" id="CHEBI:29999"/>
        <dbReference type="ChEBI" id="CHEBI:30616"/>
        <dbReference type="ChEBI" id="CHEBI:83421"/>
        <dbReference type="ChEBI" id="CHEBI:456216"/>
        <dbReference type="EC" id="2.7.11.1"/>
    </reaction>
</comment>
<evidence type="ECO:0000256" key="11">
    <source>
        <dbReference type="ARBA" id="ARBA00022729"/>
    </source>
</evidence>
<gene>
    <name evidence="27" type="primary">LOC18590515</name>
</gene>
<dbReference type="Pfam" id="PF00560">
    <property type="entry name" value="LRR_1"/>
    <property type="match status" value="8"/>
</dbReference>
<keyword evidence="13 22" id="KW-0547">Nucleotide-binding</keyword>
<evidence type="ECO:0000256" key="12">
    <source>
        <dbReference type="ARBA" id="ARBA00022737"/>
    </source>
</evidence>
<evidence type="ECO:0000259" key="25">
    <source>
        <dbReference type="PROSITE" id="PS50011"/>
    </source>
</evidence>
<dbReference type="InterPro" id="IPR001611">
    <property type="entry name" value="Leu-rich_rpt"/>
</dbReference>
<dbReference type="InterPro" id="IPR000719">
    <property type="entry name" value="Prot_kinase_dom"/>
</dbReference>
<dbReference type="Proteomes" id="UP000694886">
    <property type="component" value="Chromosome 9"/>
</dbReference>
<evidence type="ECO:0000256" key="8">
    <source>
        <dbReference type="ARBA" id="ARBA00022614"/>
    </source>
</evidence>
<dbReference type="RefSeq" id="XP_017983012.1">
    <property type="nucleotide sequence ID" value="XM_018127523.1"/>
</dbReference>
<evidence type="ECO:0000256" key="4">
    <source>
        <dbReference type="ARBA" id="ARBA00012513"/>
    </source>
</evidence>
<dbReference type="GO" id="GO:0005886">
    <property type="term" value="C:plasma membrane"/>
    <property type="evidence" value="ECO:0007669"/>
    <property type="project" value="UniProtKB-SubCell"/>
</dbReference>
<evidence type="ECO:0000313" key="26">
    <source>
        <dbReference type="Proteomes" id="UP000694886"/>
    </source>
</evidence>
<evidence type="ECO:0000256" key="2">
    <source>
        <dbReference type="ARBA" id="ARBA00004479"/>
    </source>
</evidence>
<dbReference type="InterPro" id="IPR017441">
    <property type="entry name" value="Protein_kinase_ATP_BS"/>
</dbReference>
<comment type="subcellular location">
    <subcellularLocation>
        <location evidence="1">Cell membrane</location>
        <topology evidence="1">Single-pass membrane protein</topology>
    </subcellularLocation>
    <subcellularLocation>
        <location evidence="2">Membrane</location>
        <topology evidence="2">Single-pass type I membrane protein</topology>
    </subcellularLocation>
</comment>
<keyword evidence="15 22" id="KW-0067">ATP-binding</keyword>
<keyword evidence="6" id="KW-0723">Serine/threonine-protein kinase</keyword>
<dbReference type="InterPro" id="IPR013210">
    <property type="entry name" value="LRR_N_plant-typ"/>
</dbReference>
<dbReference type="PROSITE" id="PS00108">
    <property type="entry name" value="PROTEIN_KINASE_ST"/>
    <property type="match status" value="1"/>
</dbReference>
<dbReference type="SMART" id="SM00369">
    <property type="entry name" value="LRR_TYP"/>
    <property type="match status" value="6"/>
</dbReference>
<feature type="domain" description="Protein kinase" evidence="25">
    <location>
        <begin position="728"/>
        <end position="1048"/>
    </location>
</feature>
<evidence type="ECO:0000256" key="6">
    <source>
        <dbReference type="ARBA" id="ARBA00022527"/>
    </source>
</evidence>
<dbReference type="PROSITE" id="PS00107">
    <property type="entry name" value="PROTEIN_KINASE_ATP"/>
    <property type="match status" value="1"/>
</dbReference>
<dbReference type="InterPro" id="IPR011009">
    <property type="entry name" value="Kinase-like_dom_sf"/>
</dbReference>
<dbReference type="EC" id="2.7.11.1" evidence="4"/>
<keyword evidence="17 24" id="KW-0472">Membrane</keyword>
<comment type="catalytic activity">
    <reaction evidence="20">
        <text>L-threonyl-[protein] + ATP = O-phospho-L-threonyl-[protein] + ADP + H(+)</text>
        <dbReference type="Rhea" id="RHEA:46608"/>
        <dbReference type="Rhea" id="RHEA-COMP:11060"/>
        <dbReference type="Rhea" id="RHEA-COMP:11605"/>
        <dbReference type="ChEBI" id="CHEBI:15378"/>
        <dbReference type="ChEBI" id="CHEBI:30013"/>
        <dbReference type="ChEBI" id="CHEBI:30616"/>
        <dbReference type="ChEBI" id="CHEBI:61977"/>
        <dbReference type="ChEBI" id="CHEBI:456216"/>
        <dbReference type="EC" id="2.7.11.1"/>
    </reaction>
</comment>
<keyword evidence="8" id="KW-0433">Leucine-rich repeat</keyword>
<evidence type="ECO:0000256" key="18">
    <source>
        <dbReference type="ARBA" id="ARBA00023170"/>
    </source>
</evidence>
<proteinExistence type="inferred from homology"/>
<dbReference type="Pfam" id="PF00069">
    <property type="entry name" value="Pkinase"/>
    <property type="match status" value="1"/>
</dbReference>
<dbReference type="PANTHER" id="PTHR27008">
    <property type="entry name" value="OS04G0122200 PROTEIN"/>
    <property type="match status" value="1"/>
</dbReference>